<gene>
    <name evidence="1" type="ORF">GHO29_01510</name>
</gene>
<dbReference type="Proteomes" id="UP000437970">
    <property type="component" value="Unassembled WGS sequence"/>
</dbReference>
<reference evidence="1 2" key="1">
    <citation type="submission" date="2019-10" db="EMBL/GenBank/DDBJ databases">
        <title>Evaluation of single-gene subtyping targets for Pseudomonas.</title>
        <authorList>
            <person name="Reichler S.J."/>
            <person name="Orsi R.H."/>
            <person name="Wiedmann M."/>
            <person name="Martin N.H."/>
            <person name="Murphy S.I."/>
        </authorList>
    </citation>
    <scope>NUCLEOTIDE SEQUENCE [LARGE SCALE GENOMIC DNA]</scope>
    <source>
        <strain evidence="1 2">FSL R10-1984</strain>
    </source>
</reference>
<organism evidence="1 2">
    <name type="scientific">Pseudomonas helleri</name>
    <dbReference type="NCBI Taxonomy" id="1608996"/>
    <lineage>
        <taxon>Bacteria</taxon>
        <taxon>Pseudomonadati</taxon>
        <taxon>Pseudomonadota</taxon>
        <taxon>Gammaproteobacteria</taxon>
        <taxon>Pseudomonadales</taxon>
        <taxon>Pseudomonadaceae</taxon>
        <taxon>Pseudomonas</taxon>
    </lineage>
</organism>
<accession>A0A7X2CBM7</accession>
<evidence type="ECO:0000313" key="1">
    <source>
        <dbReference type="EMBL" id="MQU25144.1"/>
    </source>
</evidence>
<dbReference type="EMBL" id="WIVW01000001">
    <property type="protein sequence ID" value="MQU25144.1"/>
    <property type="molecule type" value="Genomic_DNA"/>
</dbReference>
<evidence type="ECO:0000313" key="2">
    <source>
        <dbReference type="Proteomes" id="UP000437970"/>
    </source>
</evidence>
<comment type="caution">
    <text evidence="1">The sequence shown here is derived from an EMBL/GenBank/DDBJ whole genome shotgun (WGS) entry which is preliminary data.</text>
</comment>
<dbReference type="AlphaFoldDB" id="A0A7X2CBM7"/>
<protein>
    <submittedName>
        <fullName evidence="1">Uncharacterized protein</fullName>
    </submittedName>
</protein>
<proteinExistence type="predicted"/>
<sequence>MACQIVLDACGPTVDDEYLNAARKLDIQTIVNKKVLEYSLYPPFTNHSHNIVKPSGLKPKRHYERFTGYQQKKTKNRKVK</sequence>
<dbReference type="RefSeq" id="WP_153377127.1">
    <property type="nucleotide sequence ID" value="NZ_WIVW01000001.1"/>
</dbReference>
<name>A0A7X2CBM7_9PSED</name>